<dbReference type="GO" id="GO:0004061">
    <property type="term" value="F:arylformamidase activity"/>
    <property type="evidence" value="ECO:0007669"/>
    <property type="project" value="InterPro"/>
</dbReference>
<evidence type="ECO:0000256" key="5">
    <source>
        <dbReference type="ARBA" id="ARBA00022989"/>
    </source>
</evidence>
<feature type="transmembrane region" description="Helical" evidence="8">
    <location>
        <begin position="307"/>
        <end position="325"/>
    </location>
</feature>
<feature type="transmembrane region" description="Helical" evidence="8">
    <location>
        <begin position="535"/>
        <end position="554"/>
    </location>
</feature>
<evidence type="ECO:0000256" key="6">
    <source>
        <dbReference type="ARBA" id="ARBA00023136"/>
    </source>
</evidence>
<accession>A0A6V8H8A6</accession>
<feature type="transmembrane region" description="Helical" evidence="8">
    <location>
        <begin position="503"/>
        <end position="528"/>
    </location>
</feature>
<organism evidence="9 10">
    <name type="scientific">Talaromyces pinophilus</name>
    <name type="common">Penicillium pinophilum</name>
    <dbReference type="NCBI Taxonomy" id="128442"/>
    <lineage>
        <taxon>Eukaryota</taxon>
        <taxon>Fungi</taxon>
        <taxon>Dikarya</taxon>
        <taxon>Ascomycota</taxon>
        <taxon>Pezizomycotina</taxon>
        <taxon>Eurotiomycetes</taxon>
        <taxon>Eurotiomycetidae</taxon>
        <taxon>Eurotiales</taxon>
        <taxon>Trichocomaceae</taxon>
        <taxon>Talaromyces</taxon>
        <taxon>Talaromyces sect. Talaromyces</taxon>
    </lineage>
</organism>
<gene>
    <name evidence="9" type="ORF">TCE0_024f07638</name>
</gene>
<feature type="transmembrane region" description="Helical" evidence="8">
    <location>
        <begin position="400"/>
        <end position="420"/>
    </location>
</feature>
<dbReference type="Pfam" id="PF07690">
    <property type="entry name" value="MFS_1"/>
    <property type="match status" value="1"/>
</dbReference>
<dbReference type="InterPro" id="IPR037175">
    <property type="entry name" value="KFase_sf"/>
</dbReference>
<name>A0A6V8H8A6_TALPI</name>
<feature type="coiled-coil region" evidence="7">
    <location>
        <begin position="585"/>
        <end position="612"/>
    </location>
</feature>
<dbReference type="EMBL" id="DF933820">
    <property type="protein sequence ID" value="GAM37592.1"/>
    <property type="molecule type" value="Genomic_DNA"/>
</dbReference>
<evidence type="ECO:0000313" key="10">
    <source>
        <dbReference type="Proteomes" id="UP000053095"/>
    </source>
</evidence>
<keyword evidence="5 8" id="KW-1133">Transmembrane helix</keyword>
<feature type="transmembrane region" description="Helical" evidence="8">
    <location>
        <begin position="432"/>
        <end position="455"/>
    </location>
</feature>
<comment type="similarity">
    <text evidence="2">Belongs to the Cyclase 1 superfamily.</text>
</comment>
<keyword evidence="10" id="KW-1185">Reference proteome</keyword>
<dbReference type="Pfam" id="PF04199">
    <property type="entry name" value="Cyclase"/>
    <property type="match status" value="1"/>
</dbReference>
<keyword evidence="3" id="KW-0813">Transport</keyword>
<dbReference type="SUPFAM" id="SSF103473">
    <property type="entry name" value="MFS general substrate transporter"/>
    <property type="match status" value="1"/>
</dbReference>
<evidence type="ECO:0000256" key="8">
    <source>
        <dbReference type="SAM" id="Phobius"/>
    </source>
</evidence>
<keyword evidence="6 8" id="KW-0472">Membrane</keyword>
<feature type="transmembrane region" description="Helical" evidence="8">
    <location>
        <begin position="566"/>
        <end position="585"/>
    </location>
</feature>
<evidence type="ECO:0000256" key="3">
    <source>
        <dbReference type="ARBA" id="ARBA00022448"/>
    </source>
</evidence>
<dbReference type="Gene3D" id="3.50.30.50">
    <property type="entry name" value="Putative cyclase"/>
    <property type="match status" value="1"/>
</dbReference>
<evidence type="ECO:0000256" key="4">
    <source>
        <dbReference type="ARBA" id="ARBA00022692"/>
    </source>
</evidence>
<dbReference type="SUPFAM" id="SSF102198">
    <property type="entry name" value="Putative cyclase"/>
    <property type="match status" value="1"/>
</dbReference>
<keyword evidence="4 8" id="KW-0812">Transmembrane</keyword>
<sequence>MNAERKACRHKFNIKPRSNDDELDINTQSSTHWDGLRHVGYQNERLFYNGMTQDEICGARSSDRLGIHNLSRRAIAGRGVLLDYRSWAVSNGVEYDAFTNHRVTVSDLLQCAKAQNLQFRPGDILLIRFGWTEDYLKRNEMERKALGGRETRTFVGVENTLEMAKWHWENGFAAVASDTNAYEAWFPDTTSDLGCSLHEVFLAGWGMPIGELWNLEKLAVEYQEANTSHGKDAARIQELETVKISGLAAHEPVHLTPEEAKLERRLVRKIDLLALPMICLMYFLASLDRSDVSNAAVAGMSEQLSITPQQLSNCVAFFFIGYIVFQLPGQLFIRQLQPQNQLGLAMIVWGTMTTILCKATDWKYIAVVRVLIGSAEAFLQAGPLYLTFWYKREELATRGSIIMAMMAIAGFMNGLIAYGIEKNMNGVHGWGSWRWIFLIEGVLTVGMAFVVRAILPPVPEKIRWFFSEKEKEIAIRRSRQAFNVPHSKLSPTHLLLVLRDPKIWFYAFAYSMMNISLTAFSSFLPLIIKSFGAGGLALLMVFGQSFALMTAEIFNDPPYYYKGKGLSFAATALTALLTPIFMLYLKRENDKKDRLESSMESQQKRLQSLEELCDAHPDFRYWI</sequence>
<reference evidence="10" key="1">
    <citation type="journal article" date="2015" name="Genome Announc.">
        <title>Draft genome sequence of Talaromyces cellulolyticus strain Y-94, a source of lignocellulosic biomass-degrading enzymes.</title>
        <authorList>
            <person name="Fujii T."/>
            <person name="Koike H."/>
            <person name="Sawayama S."/>
            <person name="Yano S."/>
            <person name="Inoue H."/>
        </authorList>
    </citation>
    <scope>NUCLEOTIDE SEQUENCE [LARGE SCALE GENOMIC DNA]</scope>
    <source>
        <strain evidence="10">Y-94</strain>
    </source>
</reference>
<evidence type="ECO:0000256" key="1">
    <source>
        <dbReference type="ARBA" id="ARBA00004141"/>
    </source>
</evidence>
<comment type="subcellular location">
    <subcellularLocation>
        <location evidence="1">Membrane</location>
        <topology evidence="1">Multi-pass membrane protein</topology>
    </subcellularLocation>
</comment>
<dbReference type="Proteomes" id="UP000053095">
    <property type="component" value="Unassembled WGS sequence"/>
</dbReference>
<feature type="transmembrane region" description="Helical" evidence="8">
    <location>
        <begin position="366"/>
        <end position="388"/>
    </location>
</feature>
<dbReference type="GO" id="GO:0016020">
    <property type="term" value="C:membrane"/>
    <property type="evidence" value="ECO:0007669"/>
    <property type="project" value="UniProtKB-SubCell"/>
</dbReference>
<comment type="caution">
    <text evidence="9">The sequence shown here is derived from an EMBL/GenBank/DDBJ whole genome shotgun (WGS) entry which is preliminary data.</text>
</comment>
<dbReference type="InterPro" id="IPR036259">
    <property type="entry name" value="MFS_trans_sf"/>
</dbReference>
<keyword evidence="7" id="KW-0175">Coiled coil</keyword>
<evidence type="ECO:0000256" key="2">
    <source>
        <dbReference type="ARBA" id="ARBA00007865"/>
    </source>
</evidence>
<dbReference type="InterPro" id="IPR007325">
    <property type="entry name" value="KFase/CYL"/>
</dbReference>
<dbReference type="GO" id="GO:0022857">
    <property type="term" value="F:transmembrane transporter activity"/>
    <property type="evidence" value="ECO:0007669"/>
    <property type="project" value="InterPro"/>
</dbReference>
<dbReference type="PANTHER" id="PTHR43791:SF36">
    <property type="entry name" value="TRANSPORTER, PUTATIVE (AFU_ORTHOLOGUE AFUA_6G08340)-RELATED"/>
    <property type="match status" value="1"/>
</dbReference>
<dbReference type="AlphaFoldDB" id="A0A6V8H8A6"/>
<dbReference type="PANTHER" id="PTHR43791">
    <property type="entry name" value="PERMEASE-RELATED"/>
    <property type="match status" value="1"/>
</dbReference>
<protein>
    <submittedName>
        <fullName evidence="9">Pantothenate transporter</fullName>
    </submittedName>
</protein>
<evidence type="ECO:0000313" key="9">
    <source>
        <dbReference type="EMBL" id="GAM37592.1"/>
    </source>
</evidence>
<dbReference type="GO" id="GO:0019441">
    <property type="term" value="P:L-tryptophan catabolic process to kynurenine"/>
    <property type="evidence" value="ECO:0007669"/>
    <property type="project" value="InterPro"/>
</dbReference>
<proteinExistence type="inferred from homology"/>
<evidence type="ECO:0000256" key="7">
    <source>
        <dbReference type="SAM" id="Coils"/>
    </source>
</evidence>
<dbReference type="Gene3D" id="1.20.1250.20">
    <property type="entry name" value="MFS general substrate transporter like domains"/>
    <property type="match status" value="1"/>
</dbReference>
<dbReference type="InterPro" id="IPR011701">
    <property type="entry name" value="MFS"/>
</dbReference>